<dbReference type="RefSeq" id="XP_018995329.1">
    <property type="nucleotide sequence ID" value="XM_019136660.1"/>
</dbReference>
<feature type="region of interest" description="Disordered" evidence="6">
    <location>
        <begin position="126"/>
        <end position="178"/>
    </location>
</feature>
<dbReference type="InterPro" id="IPR000571">
    <property type="entry name" value="Znf_CCCH"/>
</dbReference>
<feature type="domain" description="C3H1-type" evidence="7">
    <location>
        <begin position="849"/>
        <end position="876"/>
    </location>
</feature>
<feature type="zinc finger region" description="C3H1-type" evidence="5">
    <location>
        <begin position="849"/>
        <end position="876"/>
    </location>
</feature>
<feature type="zinc finger region" description="C3H1-type" evidence="5">
    <location>
        <begin position="754"/>
        <end position="781"/>
    </location>
</feature>
<name>A0A1E3HWR5_9TREE</name>
<feature type="domain" description="C3H1-type" evidence="7">
    <location>
        <begin position="808"/>
        <end position="836"/>
    </location>
</feature>
<sequence length="950" mass="100885">MPSPPRTPSPTSPMVQLTHPTPPTSFAAHRLAMKSAEAVPRLSDFGSMPHGHSHHGHGHGHVKRPSISSASDPIVDPSRRVSFSSEAIGEEPKSPVYQIPQRSSNRNSLSLTSEKELASVHEDYATAPSAGHKPGIKPRPVSFQGPLPVSSDTGFATTPAGKGLTISPSLARSTSTTTPFGSIWSASATLPSNNGWITPALNSAKTTIGSGTTAGPGSQTPASGGGAAQVAKARGLAVAIVKEDGGVVPVTPTLGSAGLRSPGLKSPELKLMRVAESSTPGLGSGKLDTGKSMGKKEIILCKFYHTPGLTCTSRPCRFVHSLTTLKSPSFDISHYTMLSPTRPADPTSGTFAHAQAQLASPTGNGPAKQLKVTADGVDLEGVEMGERVVVEDENGEEVTGQVFLMSGGGKGAGGKGRDKYKTVPCKDFAATGQCPYGDYCSFLHDEEPRSEPAAEQSQSTPTPASLDAWSKAIPKARLVPSVKVDPQAIEKAHTNGLSAFAGPFHKPPFLVDQHGDLLATSRASSPGGVLTPQAQTPPALASEPASVPMASASSAPPQANAWNQGPPMSVKKVRSLKKVTISNHRRELSVNVDAPLTTPTSVNRLVPPVSAASIWTESDPATPFDPYVQRQKIMEMEAEARRLGLNQPKVMPRSGLGNLAYDAAPQQQQQPQVHSSTEPSYLPFAAPTYPWGMPMSPVTSNGQEPSGPEVDGGLGVMWTPAGWAVQDAAMKNALRSAEVKMRHKDAKRRKPKNYYRTRPCKFFAEGHCPHGAECTFLHIIPASSPEPPSSSDSDSVEARSRTPQQHQKYKTLPCKFFNSSAGCVNGDDCAFLHTRVVPDSVQLVERPRPWRTKPCRHYQLGRCMLGDACHFAHVEDPAWVASGAGRPRGFGSPSGMPSDVAQLTEESVEQTLEKIRDMRLKEDDEDEEDDDIQFVTHALSPSSSGYHLVA</sequence>
<dbReference type="PANTHER" id="PTHR12547:SF18">
    <property type="entry name" value="PROTEIN TIS11"/>
    <property type="match status" value="1"/>
</dbReference>
<dbReference type="SUPFAM" id="SSF90229">
    <property type="entry name" value="CCCH zinc finger"/>
    <property type="match status" value="4"/>
</dbReference>
<feature type="domain" description="C3H1-type" evidence="7">
    <location>
        <begin position="754"/>
        <end position="781"/>
    </location>
</feature>
<feature type="region of interest" description="Disordered" evidence="6">
    <location>
        <begin position="207"/>
        <end position="226"/>
    </location>
</feature>
<dbReference type="InterPro" id="IPR036855">
    <property type="entry name" value="Znf_CCCH_sf"/>
</dbReference>
<keyword evidence="3 5" id="KW-0863">Zinc-finger</keyword>
<feature type="zinc finger region" description="C3H1-type" evidence="5">
    <location>
        <begin position="808"/>
        <end position="836"/>
    </location>
</feature>
<evidence type="ECO:0000256" key="4">
    <source>
        <dbReference type="ARBA" id="ARBA00022833"/>
    </source>
</evidence>
<dbReference type="RefSeq" id="XP_018995328.1">
    <property type="nucleotide sequence ID" value="XM_019136659.1"/>
</dbReference>
<dbReference type="Pfam" id="PF14608">
    <property type="entry name" value="zf-CCCH_2"/>
    <property type="match status" value="1"/>
</dbReference>
<dbReference type="EMBL" id="AWGJ01000004">
    <property type="protein sequence ID" value="ODN80762.1"/>
    <property type="molecule type" value="Genomic_DNA"/>
</dbReference>
<dbReference type="GO" id="GO:0003729">
    <property type="term" value="F:mRNA binding"/>
    <property type="evidence" value="ECO:0007669"/>
    <property type="project" value="InterPro"/>
</dbReference>
<dbReference type="SMART" id="SM00356">
    <property type="entry name" value="ZnF_C3H1"/>
    <property type="match status" value="5"/>
</dbReference>
<feature type="region of interest" description="Disordered" evidence="6">
    <location>
        <begin position="447"/>
        <end position="466"/>
    </location>
</feature>
<dbReference type="GeneID" id="30154226"/>
<feature type="zinc finger region" description="C3H1-type" evidence="5">
    <location>
        <begin position="419"/>
        <end position="447"/>
    </location>
</feature>
<dbReference type="Gene3D" id="4.10.1000.10">
    <property type="entry name" value="Zinc finger, CCCH-type"/>
    <property type="match status" value="3"/>
</dbReference>
<evidence type="ECO:0000256" key="2">
    <source>
        <dbReference type="ARBA" id="ARBA00022737"/>
    </source>
</evidence>
<organism evidence="8 9">
    <name type="scientific">Cryptococcus amylolentus CBS 6039</name>
    <dbReference type="NCBI Taxonomy" id="1295533"/>
    <lineage>
        <taxon>Eukaryota</taxon>
        <taxon>Fungi</taxon>
        <taxon>Dikarya</taxon>
        <taxon>Basidiomycota</taxon>
        <taxon>Agaricomycotina</taxon>
        <taxon>Tremellomycetes</taxon>
        <taxon>Tremellales</taxon>
        <taxon>Cryptococcaceae</taxon>
        <taxon>Cryptococcus</taxon>
    </lineage>
</organism>
<dbReference type="OrthoDB" id="411372at2759"/>
<feature type="compositionally biased region" description="Pro residues" evidence="6">
    <location>
        <begin position="1"/>
        <end position="11"/>
    </location>
</feature>
<evidence type="ECO:0000256" key="3">
    <source>
        <dbReference type="ARBA" id="ARBA00022771"/>
    </source>
</evidence>
<comment type="caution">
    <text evidence="8">The sequence shown here is derived from an EMBL/GenBank/DDBJ whole genome shotgun (WGS) entry which is preliminary data.</text>
</comment>
<evidence type="ECO:0000259" key="7">
    <source>
        <dbReference type="PROSITE" id="PS50103"/>
    </source>
</evidence>
<feature type="compositionally biased region" description="Low complexity" evidence="6">
    <location>
        <begin position="541"/>
        <end position="561"/>
    </location>
</feature>
<dbReference type="InterPro" id="IPR045877">
    <property type="entry name" value="ZFP36-like"/>
</dbReference>
<dbReference type="PROSITE" id="PS50103">
    <property type="entry name" value="ZF_C3H1"/>
    <property type="match status" value="4"/>
</dbReference>
<dbReference type="Pfam" id="PF00642">
    <property type="entry name" value="zf-CCCH"/>
    <property type="match status" value="3"/>
</dbReference>
<feature type="compositionally biased region" description="Low complexity" evidence="6">
    <location>
        <begin position="102"/>
        <end position="111"/>
    </location>
</feature>
<evidence type="ECO:0000313" key="9">
    <source>
        <dbReference type="Proteomes" id="UP000094065"/>
    </source>
</evidence>
<feature type="region of interest" description="Disordered" evidence="6">
    <location>
        <begin position="784"/>
        <end position="806"/>
    </location>
</feature>
<protein>
    <recommendedName>
        <fullName evidence="7">C3H1-type domain-containing protein</fullName>
    </recommendedName>
</protein>
<gene>
    <name evidence="8" type="ORF">L202_02917</name>
</gene>
<dbReference type="EMBL" id="AWGJ01000004">
    <property type="protein sequence ID" value="ODN80763.1"/>
    <property type="molecule type" value="Genomic_DNA"/>
</dbReference>
<evidence type="ECO:0000256" key="6">
    <source>
        <dbReference type="SAM" id="MobiDB-lite"/>
    </source>
</evidence>
<reference evidence="8 9" key="1">
    <citation type="submission" date="2016-06" db="EMBL/GenBank/DDBJ databases">
        <title>Evolution of pathogenesis and genome organization in the Tremellales.</title>
        <authorList>
            <person name="Cuomo C."/>
            <person name="Litvintseva A."/>
            <person name="Heitman J."/>
            <person name="Chen Y."/>
            <person name="Sun S."/>
            <person name="Springer D."/>
            <person name="Dromer F."/>
            <person name="Young S."/>
            <person name="Zeng Q."/>
            <person name="Chapman S."/>
            <person name="Gujja S."/>
            <person name="Saif S."/>
            <person name="Birren B."/>
        </authorList>
    </citation>
    <scope>NUCLEOTIDE SEQUENCE [LARGE SCALE GENOMIC DNA]</scope>
    <source>
        <strain evidence="8 9">CBS 6039</strain>
    </source>
</reference>
<feature type="region of interest" description="Disordered" evidence="6">
    <location>
        <begin position="1"/>
        <end position="113"/>
    </location>
</feature>
<keyword evidence="2" id="KW-0677">Repeat</keyword>
<evidence type="ECO:0000313" key="8">
    <source>
        <dbReference type="EMBL" id="ODN80762.1"/>
    </source>
</evidence>
<evidence type="ECO:0000256" key="1">
    <source>
        <dbReference type="ARBA" id="ARBA00022723"/>
    </source>
</evidence>
<proteinExistence type="predicted"/>
<feature type="compositionally biased region" description="Polar residues" evidence="6">
    <location>
        <begin position="207"/>
        <end position="222"/>
    </location>
</feature>
<dbReference type="Proteomes" id="UP000094065">
    <property type="component" value="Unassembled WGS sequence"/>
</dbReference>
<feature type="compositionally biased region" description="Basic residues" evidence="6">
    <location>
        <begin position="51"/>
        <end position="64"/>
    </location>
</feature>
<feature type="region of interest" description="Disordered" evidence="6">
    <location>
        <begin position="522"/>
        <end position="567"/>
    </location>
</feature>
<keyword evidence="9" id="KW-1185">Reference proteome</keyword>
<dbReference type="GO" id="GO:0008270">
    <property type="term" value="F:zinc ion binding"/>
    <property type="evidence" value="ECO:0007669"/>
    <property type="project" value="UniProtKB-KW"/>
</dbReference>
<keyword evidence="1 5" id="KW-0479">Metal-binding</keyword>
<keyword evidence="4 5" id="KW-0862">Zinc</keyword>
<evidence type="ECO:0000256" key="5">
    <source>
        <dbReference type="PROSITE-ProRule" id="PRU00723"/>
    </source>
</evidence>
<dbReference type="AlphaFoldDB" id="A0A1E3HWR5"/>
<feature type="domain" description="C3H1-type" evidence="7">
    <location>
        <begin position="419"/>
        <end position="447"/>
    </location>
</feature>
<feature type="compositionally biased region" description="Polar residues" evidence="6">
    <location>
        <begin position="166"/>
        <end position="178"/>
    </location>
</feature>
<dbReference type="PANTHER" id="PTHR12547">
    <property type="entry name" value="CCCH ZINC FINGER/TIS11-RELATED"/>
    <property type="match status" value="1"/>
</dbReference>
<accession>A0A1E3HWR5</accession>
<dbReference type="STRING" id="1295533.A0A1E3HWR5"/>